<dbReference type="AlphaFoldDB" id="A0A931B3U6"/>
<organism evidence="1 2">
    <name type="scientific">Streptacidiphilus fuscans</name>
    <dbReference type="NCBI Taxonomy" id="2789292"/>
    <lineage>
        <taxon>Bacteria</taxon>
        <taxon>Bacillati</taxon>
        <taxon>Actinomycetota</taxon>
        <taxon>Actinomycetes</taxon>
        <taxon>Kitasatosporales</taxon>
        <taxon>Streptomycetaceae</taxon>
        <taxon>Streptacidiphilus</taxon>
    </lineage>
</organism>
<dbReference type="EMBL" id="JADPRT010000006">
    <property type="protein sequence ID" value="MBF9069834.1"/>
    <property type="molecule type" value="Genomic_DNA"/>
</dbReference>
<sequence>MAGAASVLRAAVTGSCLDVAAGSTRSGTAFDALNRCTATDAGASTLRATARAGANGRTAVGLEAEPAVGLAAVGATASAADSAVGIGS</sequence>
<dbReference type="Proteomes" id="UP000657385">
    <property type="component" value="Unassembled WGS sequence"/>
</dbReference>
<name>A0A931B3U6_9ACTN</name>
<protein>
    <submittedName>
        <fullName evidence="1">Uncharacterized protein</fullName>
    </submittedName>
</protein>
<proteinExistence type="predicted"/>
<evidence type="ECO:0000313" key="2">
    <source>
        <dbReference type="Proteomes" id="UP000657385"/>
    </source>
</evidence>
<accession>A0A931B3U6</accession>
<keyword evidence="2" id="KW-1185">Reference proteome</keyword>
<dbReference type="RefSeq" id="WP_196194979.1">
    <property type="nucleotide sequence ID" value="NZ_JADPRT010000006.1"/>
</dbReference>
<gene>
    <name evidence="1" type="ORF">I2501_17570</name>
</gene>
<reference evidence="1" key="1">
    <citation type="submission" date="2020-11" db="EMBL/GenBank/DDBJ databases">
        <title>Isolation and identification of active actinomycetes.</title>
        <authorList>
            <person name="Yu B."/>
        </authorList>
    </citation>
    <scope>NUCLEOTIDE SEQUENCE</scope>
    <source>
        <strain evidence="1">NEAU-YB345</strain>
    </source>
</reference>
<evidence type="ECO:0000313" key="1">
    <source>
        <dbReference type="EMBL" id="MBF9069834.1"/>
    </source>
</evidence>
<comment type="caution">
    <text evidence="1">The sequence shown here is derived from an EMBL/GenBank/DDBJ whole genome shotgun (WGS) entry which is preliminary data.</text>
</comment>